<organism evidence="1 2">
    <name type="scientific">Mycobacterium ulcerans str. Harvey</name>
    <dbReference type="NCBI Taxonomy" id="1299332"/>
    <lineage>
        <taxon>Bacteria</taxon>
        <taxon>Bacillati</taxon>
        <taxon>Actinomycetota</taxon>
        <taxon>Actinomycetes</taxon>
        <taxon>Mycobacteriales</taxon>
        <taxon>Mycobacteriaceae</taxon>
        <taxon>Mycobacterium</taxon>
        <taxon>Mycobacterium ulcerans group</taxon>
    </lineage>
</organism>
<evidence type="ECO:0000313" key="2">
    <source>
        <dbReference type="Proteomes" id="UP000020681"/>
    </source>
</evidence>
<reference evidence="1 2" key="1">
    <citation type="submission" date="2014-01" db="EMBL/GenBank/DDBJ databases">
        <authorList>
            <person name="Dobos K."/>
            <person name="Lenaerts A."/>
            <person name="Ordway D."/>
            <person name="DeGroote M.A."/>
            <person name="Parker T."/>
            <person name="Sizemore C."/>
            <person name="Tallon L.J."/>
            <person name="Sadzewicz L.K."/>
            <person name="Sengamalay N."/>
            <person name="Fraser C.M."/>
            <person name="Hine E."/>
            <person name="Shefchek K.A."/>
            <person name="Das S.P."/>
            <person name="Tettelin H."/>
        </authorList>
    </citation>
    <scope>NUCLEOTIDE SEQUENCE [LARGE SCALE GENOMIC DNA]</scope>
    <source>
        <strain evidence="1 2">Harvey</strain>
    </source>
</reference>
<keyword evidence="1" id="KW-0132">Cell division</keyword>
<dbReference type="EMBL" id="JAOL01000152">
    <property type="protein sequence ID" value="EUA87909.1"/>
    <property type="molecule type" value="Genomic_DNA"/>
</dbReference>
<gene>
    <name evidence="1" type="ORF">I551_5620</name>
</gene>
<comment type="caution">
    <text evidence="1">The sequence shown here is derived from an EMBL/GenBank/DDBJ whole genome shotgun (WGS) entry which is preliminary data.</text>
</comment>
<name>A0ABN0QT68_MYCUL</name>
<proteinExistence type="predicted"/>
<dbReference type="GO" id="GO:0051301">
    <property type="term" value="P:cell division"/>
    <property type="evidence" value="ECO:0007669"/>
    <property type="project" value="UniProtKB-KW"/>
</dbReference>
<sequence length="51" mass="5533">MSSITLTLTDGRVVIWGTTDRAEEKAEKLAALLTQPGRTYDVSSPDLPTVK</sequence>
<protein>
    <submittedName>
        <fullName evidence="1">Cell division FtsQ domain protein</fullName>
    </submittedName>
</protein>
<evidence type="ECO:0000313" key="1">
    <source>
        <dbReference type="EMBL" id="EUA87909.1"/>
    </source>
</evidence>
<keyword evidence="1" id="KW-0131">Cell cycle</keyword>
<dbReference type="Proteomes" id="UP000020681">
    <property type="component" value="Unassembled WGS sequence"/>
</dbReference>
<keyword evidence="2" id="KW-1185">Reference proteome</keyword>
<accession>A0ABN0QT68</accession>